<dbReference type="Pfam" id="PF08292">
    <property type="entry name" value="RNA_pol_Rbc25"/>
    <property type="match status" value="1"/>
</dbReference>
<evidence type="ECO:0000259" key="2">
    <source>
        <dbReference type="Pfam" id="PF08292"/>
    </source>
</evidence>
<organism evidence="3 4">
    <name type="scientific">Polyrhizophydium stewartii</name>
    <dbReference type="NCBI Taxonomy" id="2732419"/>
    <lineage>
        <taxon>Eukaryota</taxon>
        <taxon>Fungi</taxon>
        <taxon>Fungi incertae sedis</taxon>
        <taxon>Chytridiomycota</taxon>
        <taxon>Chytridiomycota incertae sedis</taxon>
        <taxon>Chytridiomycetes</taxon>
        <taxon>Rhizophydiales</taxon>
        <taxon>Rhizophydiales incertae sedis</taxon>
        <taxon>Polyrhizophydium</taxon>
    </lineage>
</organism>
<accession>A0ABR4NH55</accession>
<name>A0ABR4NH55_9FUNG</name>
<evidence type="ECO:0000256" key="1">
    <source>
        <dbReference type="SAM" id="MobiDB-lite"/>
    </source>
</evidence>
<evidence type="ECO:0000313" key="3">
    <source>
        <dbReference type="EMBL" id="KAL2918837.1"/>
    </source>
</evidence>
<proteinExistence type="predicted"/>
<keyword evidence="4" id="KW-1185">Reference proteome</keyword>
<evidence type="ECO:0000313" key="4">
    <source>
        <dbReference type="Proteomes" id="UP001527925"/>
    </source>
</evidence>
<dbReference type="InterPro" id="IPR012340">
    <property type="entry name" value="NA-bd_OB-fold"/>
</dbReference>
<dbReference type="Gene3D" id="2.40.50.140">
    <property type="entry name" value="Nucleic acid-binding proteins"/>
    <property type="match status" value="1"/>
</dbReference>
<dbReference type="InterPro" id="IPR013238">
    <property type="entry name" value="RNA_pol_III_Rbc25"/>
</dbReference>
<dbReference type="Proteomes" id="UP001527925">
    <property type="component" value="Unassembled WGS sequence"/>
</dbReference>
<protein>
    <submittedName>
        <fullName evidence="3">DNA-directed RNA polymerase III complex subunit Rpc25</fullName>
    </submittedName>
</protein>
<feature type="domain" description="RNA polymerase III subunit Rpc25" evidence="2">
    <location>
        <begin position="15"/>
        <end position="104"/>
    </location>
</feature>
<dbReference type="EMBL" id="JADGIZ020000005">
    <property type="protein sequence ID" value="KAL2918837.1"/>
    <property type="molecule type" value="Genomic_DNA"/>
</dbReference>
<keyword evidence="3" id="KW-0804">Transcription</keyword>
<sequence>MLTHSRRRLSTTNTRSDNAEGVWVWKYDGNDLFMDREEPIRFRVEQETFVDVGPVKEPKLLPGGMRPQTPGAAGGTGVDEQTRESPYTIIGSIADNGLGLLSWWEAPQEDE</sequence>
<feature type="region of interest" description="Disordered" evidence="1">
    <location>
        <begin position="55"/>
        <end position="83"/>
    </location>
</feature>
<dbReference type="GO" id="GO:0000428">
    <property type="term" value="C:DNA-directed RNA polymerase complex"/>
    <property type="evidence" value="ECO:0007669"/>
    <property type="project" value="UniProtKB-KW"/>
</dbReference>
<comment type="caution">
    <text evidence="3">The sequence shown here is derived from an EMBL/GenBank/DDBJ whole genome shotgun (WGS) entry which is preliminary data.</text>
</comment>
<gene>
    <name evidence="3" type="primary">rpc25_1</name>
    <name evidence="3" type="ORF">HK105_201671</name>
</gene>
<reference evidence="3 4" key="1">
    <citation type="submission" date="2023-09" db="EMBL/GenBank/DDBJ databases">
        <title>Pangenome analysis of Batrachochytrium dendrobatidis and related Chytrids.</title>
        <authorList>
            <person name="Yacoub M.N."/>
            <person name="Stajich J.E."/>
            <person name="James T.Y."/>
        </authorList>
    </citation>
    <scope>NUCLEOTIDE SEQUENCE [LARGE SCALE GENOMIC DNA]</scope>
    <source>
        <strain evidence="3 4">JEL0888</strain>
    </source>
</reference>
<keyword evidence="3" id="KW-0240">DNA-directed RNA polymerase</keyword>